<proteinExistence type="predicted"/>
<reference evidence="4 5" key="1">
    <citation type="submission" date="2019-02" db="EMBL/GenBank/DDBJ databases">
        <title>Sequencing the genomes of 1000 actinobacteria strains.</title>
        <authorList>
            <person name="Klenk H.-P."/>
        </authorList>
    </citation>
    <scope>NUCLEOTIDE SEQUENCE [LARGE SCALE GENOMIC DNA]</scope>
    <source>
        <strain evidence="4 5">DSM 16932</strain>
    </source>
</reference>
<evidence type="ECO:0008006" key="6">
    <source>
        <dbReference type="Google" id="ProtNLM"/>
    </source>
</evidence>
<feature type="chain" id="PRO_5020682077" description="LPXTG-motif cell wall-anchored protein" evidence="3">
    <location>
        <begin position="28"/>
        <end position="464"/>
    </location>
</feature>
<name>A0A4V2EY76_9MICO</name>
<organism evidence="4 5">
    <name type="scientific">Xylanimonas ulmi</name>
    <dbReference type="NCBI Taxonomy" id="228973"/>
    <lineage>
        <taxon>Bacteria</taxon>
        <taxon>Bacillati</taxon>
        <taxon>Actinomycetota</taxon>
        <taxon>Actinomycetes</taxon>
        <taxon>Micrococcales</taxon>
        <taxon>Promicromonosporaceae</taxon>
        <taxon>Xylanimonas</taxon>
    </lineage>
</organism>
<keyword evidence="3" id="KW-0732">Signal</keyword>
<dbReference type="Proteomes" id="UP000293852">
    <property type="component" value="Unassembled WGS sequence"/>
</dbReference>
<keyword evidence="2" id="KW-0812">Transmembrane</keyword>
<evidence type="ECO:0000256" key="3">
    <source>
        <dbReference type="SAM" id="SignalP"/>
    </source>
</evidence>
<protein>
    <recommendedName>
        <fullName evidence="6">LPXTG-motif cell wall-anchored protein</fullName>
    </recommendedName>
</protein>
<feature type="transmembrane region" description="Helical" evidence="2">
    <location>
        <begin position="440"/>
        <end position="457"/>
    </location>
</feature>
<feature type="compositionally biased region" description="Pro residues" evidence="1">
    <location>
        <begin position="296"/>
        <end position="308"/>
    </location>
</feature>
<evidence type="ECO:0000256" key="1">
    <source>
        <dbReference type="SAM" id="MobiDB-lite"/>
    </source>
</evidence>
<dbReference type="EMBL" id="SGWX01000001">
    <property type="protein sequence ID" value="RZS62020.1"/>
    <property type="molecule type" value="Genomic_DNA"/>
</dbReference>
<dbReference type="AlphaFoldDB" id="A0A4V2EY76"/>
<evidence type="ECO:0000313" key="4">
    <source>
        <dbReference type="EMBL" id="RZS62020.1"/>
    </source>
</evidence>
<evidence type="ECO:0000313" key="5">
    <source>
        <dbReference type="Proteomes" id="UP000293852"/>
    </source>
</evidence>
<feature type="signal peptide" evidence="3">
    <location>
        <begin position="1"/>
        <end position="27"/>
    </location>
</feature>
<sequence>MFRPKRAFAVLAAAAVAATGIALPAAAATPPTGFPGWSSEAVAPERTLDGLRFSKNGELHLPQPSQPKLASFAGLAYTVAESVRQSGTGPAWAPSFQFIVANETNNVTYARLVWEPYQQDGELDQEKGTFAGLESGLWWGGNVFRSGDLPTVSMDRTRQPLSHFFSEGIEAPVASGAPTFSELFGPDTRVLAVSIRQGSGTDVKSLVTSVTINGQMTSFVAPAANSGPAPTTVYGDWTVTPAPATERYTTQSRQAQEFAYAFSVDAWDWVRASTAQREWTETVTIDNPAWQAPAGPSTPEPTPAPPAPETLTPATQSQDLVTNGANTIPAGQTTPLFVGLDRVGEEVDVWVFSTPRFLGRFLVNADGTVSVPIPADMSGSHRVVVTSPAPNGEVGDVLAWSYVTVAAPQAGAPEAGAPANDANRVPRAATGYAEGGTAPALWVVLGLGVTAAGALVIRRRAVSN</sequence>
<keyword evidence="2" id="KW-0472">Membrane</keyword>
<comment type="caution">
    <text evidence="4">The sequence shown here is derived from an EMBL/GenBank/DDBJ whole genome shotgun (WGS) entry which is preliminary data.</text>
</comment>
<keyword evidence="5" id="KW-1185">Reference proteome</keyword>
<feature type="region of interest" description="Disordered" evidence="1">
    <location>
        <begin position="288"/>
        <end position="314"/>
    </location>
</feature>
<gene>
    <name evidence="4" type="ORF">EV386_2337</name>
</gene>
<accession>A0A4V2EY76</accession>
<dbReference type="OrthoDB" id="5380360at2"/>
<evidence type="ECO:0000256" key="2">
    <source>
        <dbReference type="SAM" id="Phobius"/>
    </source>
</evidence>
<keyword evidence="2" id="KW-1133">Transmembrane helix</keyword>